<dbReference type="PANTHER" id="PTHR27005">
    <property type="entry name" value="WALL-ASSOCIATED RECEPTOR KINASE-LIKE 21"/>
    <property type="match status" value="1"/>
</dbReference>
<dbReference type="SUPFAM" id="SSF56112">
    <property type="entry name" value="Protein kinase-like (PK-like)"/>
    <property type="match status" value="1"/>
</dbReference>
<protein>
    <recommendedName>
        <fullName evidence="3">Protein kinase domain-containing protein</fullName>
    </recommendedName>
</protein>
<dbReference type="GO" id="GO:0005524">
    <property type="term" value="F:ATP binding"/>
    <property type="evidence" value="ECO:0007669"/>
    <property type="project" value="UniProtKB-KW"/>
</dbReference>
<name>A0AA39W0S4_ACESA</name>
<evidence type="ECO:0000313" key="5">
    <source>
        <dbReference type="Proteomes" id="UP001168877"/>
    </source>
</evidence>
<gene>
    <name evidence="4" type="ORF">LWI29_009736</name>
</gene>
<dbReference type="Pfam" id="PF00069">
    <property type="entry name" value="Pkinase"/>
    <property type="match status" value="1"/>
</dbReference>
<dbReference type="GO" id="GO:0004674">
    <property type="term" value="F:protein serine/threonine kinase activity"/>
    <property type="evidence" value="ECO:0007669"/>
    <property type="project" value="TreeGrafter"/>
</dbReference>
<dbReference type="PROSITE" id="PS50011">
    <property type="entry name" value="PROTEIN_KINASE_DOM"/>
    <property type="match status" value="1"/>
</dbReference>
<evidence type="ECO:0000313" key="4">
    <source>
        <dbReference type="EMBL" id="KAK0599907.1"/>
    </source>
</evidence>
<sequence>MEIANALTYIHIGFSRPVVFRNIKLLNILFDDEHAVKLFDFCLSVTIPEGETHVRDEVIGAMGVFAPEYKNTGNFNEKSDVFSYGVLLLALLTGKQITDSSRRETGGEYYLLDHLKKYNENGRFEDLTDSMIADDVSCSRKDPVWLQDFTEIAFKCVSESEEERPTMIDVAKQLRQMYKSVC</sequence>
<dbReference type="Gene3D" id="1.10.510.10">
    <property type="entry name" value="Transferase(Phosphotransferase) domain 1"/>
    <property type="match status" value="1"/>
</dbReference>
<dbReference type="EMBL" id="JAUESC010000003">
    <property type="protein sequence ID" value="KAK0599907.1"/>
    <property type="molecule type" value="Genomic_DNA"/>
</dbReference>
<evidence type="ECO:0000256" key="2">
    <source>
        <dbReference type="ARBA" id="ARBA00022840"/>
    </source>
</evidence>
<dbReference type="InterPro" id="IPR011009">
    <property type="entry name" value="Kinase-like_dom_sf"/>
</dbReference>
<reference evidence="4" key="2">
    <citation type="submission" date="2023-06" db="EMBL/GenBank/DDBJ databases">
        <authorList>
            <person name="Swenson N.G."/>
            <person name="Wegrzyn J.L."/>
            <person name="Mcevoy S.L."/>
        </authorList>
    </citation>
    <scope>NUCLEOTIDE SEQUENCE</scope>
    <source>
        <strain evidence="4">NS2018</strain>
        <tissue evidence="4">Leaf</tissue>
    </source>
</reference>
<dbReference type="Proteomes" id="UP001168877">
    <property type="component" value="Unassembled WGS sequence"/>
</dbReference>
<keyword evidence="2" id="KW-0067">ATP-binding</keyword>
<dbReference type="InterPro" id="IPR045274">
    <property type="entry name" value="WAK-like"/>
</dbReference>
<dbReference type="GO" id="GO:0007166">
    <property type="term" value="P:cell surface receptor signaling pathway"/>
    <property type="evidence" value="ECO:0007669"/>
    <property type="project" value="InterPro"/>
</dbReference>
<reference evidence="4" key="1">
    <citation type="journal article" date="2022" name="Plant J.">
        <title>Strategies of tolerance reflected in two North American maple genomes.</title>
        <authorList>
            <person name="McEvoy S.L."/>
            <person name="Sezen U.U."/>
            <person name="Trouern-Trend A."/>
            <person name="McMahon S.M."/>
            <person name="Schaberg P.G."/>
            <person name="Yang J."/>
            <person name="Wegrzyn J.L."/>
            <person name="Swenson N.G."/>
        </authorList>
    </citation>
    <scope>NUCLEOTIDE SEQUENCE</scope>
    <source>
        <strain evidence="4">NS2018</strain>
    </source>
</reference>
<proteinExistence type="predicted"/>
<evidence type="ECO:0000259" key="3">
    <source>
        <dbReference type="PROSITE" id="PS50011"/>
    </source>
</evidence>
<accession>A0AA39W0S4</accession>
<dbReference type="InterPro" id="IPR000719">
    <property type="entry name" value="Prot_kinase_dom"/>
</dbReference>
<keyword evidence="1" id="KW-0547">Nucleotide-binding</keyword>
<organism evidence="4 5">
    <name type="scientific">Acer saccharum</name>
    <name type="common">Sugar maple</name>
    <dbReference type="NCBI Taxonomy" id="4024"/>
    <lineage>
        <taxon>Eukaryota</taxon>
        <taxon>Viridiplantae</taxon>
        <taxon>Streptophyta</taxon>
        <taxon>Embryophyta</taxon>
        <taxon>Tracheophyta</taxon>
        <taxon>Spermatophyta</taxon>
        <taxon>Magnoliopsida</taxon>
        <taxon>eudicotyledons</taxon>
        <taxon>Gunneridae</taxon>
        <taxon>Pentapetalae</taxon>
        <taxon>rosids</taxon>
        <taxon>malvids</taxon>
        <taxon>Sapindales</taxon>
        <taxon>Sapindaceae</taxon>
        <taxon>Hippocastanoideae</taxon>
        <taxon>Acereae</taxon>
        <taxon>Acer</taxon>
    </lineage>
</organism>
<comment type="caution">
    <text evidence="4">The sequence shown here is derived from an EMBL/GenBank/DDBJ whole genome shotgun (WGS) entry which is preliminary data.</text>
</comment>
<evidence type="ECO:0000256" key="1">
    <source>
        <dbReference type="ARBA" id="ARBA00022741"/>
    </source>
</evidence>
<feature type="domain" description="Protein kinase" evidence="3">
    <location>
        <begin position="1"/>
        <end position="178"/>
    </location>
</feature>
<keyword evidence="5" id="KW-1185">Reference proteome</keyword>
<dbReference type="GO" id="GO:0005886">
    <property type="term" value="C:plasma membrane"/>
    <property type="evidence" value="ECO:0007669"/>
    <property type="project" value="TreeGrafter"/>
</dbReference>
<dbReference type="PANTHER" id="PTHR27005:SF466">
    <property type="entry name" value="NON-FUNCTIONAL PSEUDOKINASE ZED1-LIKE"/>
    <property type="match status" value="1"/>
</dbReference>
<dbReference type="AlphaFoldDB" id="A0AA39W0S4"/>